<gene>
    <name evidence="1" type="ORF">MLD38_008938</name>
</gene>
<comment type="caution">
    <text evidence="1">The sequence shown here is derived from an EMBL/GenBank/DDBJ whole genome shotgun (WGS) entry which is preliminary data.</text>
</comment>
<organism evidence="1 2">
    <name type="scientific">Melastoma candidum</name>
    <dbReference type="NCBI Taxonomy" id="119954"/>
    <lineage>
        <taxon>Eukaryota</taxon>
        <taxon>Viridiplantae</taxon>
        <taxon>Streptophyta</taxon>
        <taxon>Embryophyta</taxon>
        <taxon>Tracheophyta</taxon>
        <taxon>Spermatophyta</taxon>
        <taxon>Magnoliopsida</taxon>
        <taxon>eudicotyledons</taxon>
        <taxon>Gunneridae</taxon>
        <taxon>Pentapetalae</taxon>
        <taxon>rosids</taxon>
        <taxon>malvids</taxon>
        <taxon>Myrtales</taxon>
        <taxon>Melastomataceae</taxon>
        <taxon>Melastomatoideae</taxon>
        <taxon>Melastomateae</taxon>
        <taxon>Melastoma</taxon>
    </lineage>
</organism>
<accession>A0ACB9RX86</accession>
<keyword evidence="2" id="KW-1185">Reference proteome</keyword>
<reference evidence="2" key="1">
    <citation type="journal article" date="2023" name="Front. Plant Sci.">
        <title>Chromosomal-level genome assembly of Melastoma candidum provides insights into trichome evolution.</title>
        <authorList>
            <person name="Zhong Y."/>
            <person name="Wu W."/>
            <person name="Sun C."/>
            <person name="Zou P."/>
            <person name="Liu Y."/>
            <person name="Dai S."/>
            <person name="Zhou R."/>
        </authorList>
    </citation>
    <scope>NUCLEOTIDE SEQUENCE [LARGE SCALE GENOMIC DNA]</scope>
</reference>
<evidence type="ECO:0000313" key="2">
    <source>
        <dbReference type="Proteomes" id="UP001057402"/>
    </source>
</evidence>
<sequence>MEGTSGFEDEPLLPRNICLCNKLIKLLLFSNGFEDELPNSLVNCTSLFRLRIQDFSRNNFSGDIPDDLGDSSVLQFLNISGNSFERVLPSNIWGAPNLLEFSSSSSRLIGPIPDFIACKSLYKIELGGNSLNGSIPRDIGHCEKLENLNLSRNSLTGIIPWEISTLPSITELDLSQNFLSGSIPSNFDNCTTLDSFNVSFNSLTGPIPSSGSVFRNLHPSSFLGNVGLCGGVIEKPCGDITASENPEIMDPQPRNIVRLLGCCSNRECTMLLYLYMPNGNLDYLLHGKNKDLNLVADWLTRYKIALGVAQAKQHLLDAEMEARVADFGVTKLIQCDKSMSIIAGSYGYIAPEYAYTLQVVEKSDIYSYGVVLMEMLCGKRLVDQECVEGNSIVAGLGLKLRPRMGSTRCLTGTRVHLVHPEERDDRATQDSFAMHGQQPGGSAFIEGCGDDVAGSRS</sequence>
<dbReference type="EMBL" id="CM042882">
    <property type="protein sequence ID" value="KAI4383057.1"/>
    <property type="molecule type" value="Genomic_DNA"/>
</dbReference>
<protein>
    <submittedName>
        <fullName evidence="1">Uncharacterized protein</fullName>
    </submittedName>
</protein>
<name>A0ACB9RX86_9MYRT</name>
<proteinExistence type="predicted"/>
<evidence type="ECO:0000313" key="1">
    <source>
        <dbReference type="EMBL" id="KAI4383057.1"/>
    </source>
</evidence>
<dbReference type="Proteomes" id="UP001057402">
    <property type="component" value="Chromosome 3"/>
</dbReference>